<gene>
    <name evidence="2" type="ORF">MCYG_00879</name>
</gene>
<dbReference type="Proteomes" id="UP000002035">
    <property type="component" value="Unassembled WGS sequence"/>
</dbReference>
<protein>
    <submittedName>
        <fullName evidence="2">Uncharacterized protein</fullName>
    </submittedName>
</protein>
<dbReference type="GeneID" id="9226706"/>
<evidence type="ECO:0000313" key="3">
    <source>
        <dbReference type="Proteomes" id="UP000002035"/>
    </source>
</evidence>
<dbReference type="EMBL" id="DS995701">
    <property type="protein sequence ID" value="EEQ27991.1"/>
    <property type="molecule type" value="Genomic_DNA"/>
</dbReference>
<dbReference type="RefSeq" id="XP_002850775.1">
    <property type="nucleotide sequence ID" value="XM_002850729.1"/>
</dbReference>
<feature type="region of interest" description="Disordered" evidence="1">
    <location>
        <begin position="118"/>
        <end position="143"/>
    </location>
</feature>
<dbReference type="HOGENOM" id="CLU_1805720_0_0_1"/>
<organism evidence="2 3">
    <name type="scientific">Arthroderma otae (strain ATCC MYA-4605 / CBS 113480)</name>
    <name type="common">Microsporum canis</name>
    <dbReference type="NCBI Taxonomy" id="554155"/>
    <lineage>
        <taxon>Eukaryota</taxon>
        <taxon>Fungi</taxon>
        <taxon>Dikarya</taxon>
        <taxon>Ascomycota</taxon>
        <taxon>Pezizomycotina</taxon>
        <taxon>Eurotiomycetes</taxon>
        <taxon>Eurotiomycetidae</taxon>
        <taxon>Onygenales</taxon>
        <taxon>Arthrodermataceae</taxon>
        <taxon>Microsporum</taxon>
    </lineage>
</organism>
<feature type="compositionally biased region" description="Basic residues" evidence="1">
    <location>
        <begin position="118"/>
        <end position="130"/>
    </location>
</feature>
<proteinExistence type="predicted"/>
<feature type="compositionally biased region" description="Basic and acidic residues" evidence="1">
    <location>
        <begin position="32"/>
        <end position="46"/>
    </location>
</feature>
<name>C5FDV7_ARTOC</name>
<feature type="region of interest" description="Disordered" evidence="1">
    <location>
        <begin position="27"/>
        <end position="49"/>
    </location>
</feature>
<accession>C5FDV7</accession>
<dbReference type="AlphaFoldDB" id="C5FDV7"/>
<sequence length="143" mass="15862">MEKLASEEKSEELVGARASGVRAFGAVMPERNGGEKREEKFKENVSRRGFASRISRMPGPAHVNCRVKEGEGEDVTCTTWLATFCIIDDLERSKRRRRGRKSGRRRAGGWLGWSGQWGRRRRAAAGRGRRCLAGSAGGEPDEA</sequence>
<reference evidence="3" key="1">
    <citation type="journal article" date="2012" name="MBio">
        <title>Comparative genome analysis of Trichophyton rubrum and related dermatophytes reveals candidate genes involved in infection.</title>
        <authorList>
            <person name="Martinez D.A."/>
            <person name="Oliver B.G."/>
            <person name="Graeser Y."/>
            <person name="Goldberg J.M."/>
            <person name="Li W."/>
            <person name="Martinez-Rossi N.M."/>
            <person name="Monod M."/>
            <person name="Shelest E."/>
            <person name="Barton R.C."/>
            <person name="Birch E."/>
            <person name="Brakhage A.A."/>
            <person name="Chen Z."/>
            <person name="Gurr S.J."/>
            <person name="Heiman D."/>
            <person name="Heitman J."/>
            <person name="Kosti I."/>
            <person name="Rossi A."/>
            <person name="Saif S."/>
            <person name="Samalova M."/>
            <person name="Saunders C.W."/>
            <person name="Shea T."/>
            <person name="Summerbell R.C."/>
            <person name="Xu J."/>
            <person name="Young S."/>
            <person name="Zeng Q."/>
            <person name="Birren B.W."/>
            <person name="Cuomo C.A."/>
            <person name="White T.C."/>
        </authorList>
    </citation>
    <scope>NUCLEOTIDE SEQUENCE [LARGE SCALE GENOMIC DNA]</scope>
    <source>
        <strain evidence="3">ATCC MYA-4605 / CBS 113480</strain>
    </source>
</reference>
<evidence type="ECO:0000256" key="1">
    <source>
        <dbReference type="SAM" id="MobiDB-lite"/>
    </source>
</evidence>
<keyword evidence="3" id="KW-1185">Reference proteome</keyword>
<dbReference type="VEuPathDB" id="FungiDB:MCYG_00879"/>
<evidence type="ECO:0000313" key="2">
    <source>
        <dbReference type="EMBL" id="EEQ27991.1"/>
    </source>
</evidence>